<dbReference type="Pfam" id="PF02302">
    <property type="entry name" value="PTS_IIB"/>
    <property type="match status" value="1"/>
</dbReference>
<dbReference type="InterPro" id="IPR013011">
    <property type="entry name" value="PTS_EIIB_2"/>
</dbReference>
<dbReference type="STRING" id="1276257.SSABA_v1c08460"/>
<dbReference type="Proteomes" id="UP000019265">
    <property type="component" value="Chromosome"/>
</dbReference>
<evidence type="ECO:0000256" key="6">
    <source>
        <dbReference type="ARBA" id="ARBA00022777"/>
    </source>
</evidence>
<feature type="transmembrane region" description="Helical" evidence="7">
    <location>
        <begin position="428"/>
        <end position="446"/>
    </location>
</feature>
<dbReference type="CDD" id="cd05569">
    <property type="entry name" value="PTS_IIB_fructose"/>
    <property type="match status" value="1"/>
</dbReference>
<dbReference type="RefSeq" id="WP_025251381.1">
    <property type="nucleotide sequence ID" value="NZ_CP006934.1"/>
</dbReference>
<dbReference type="eggNOG" id="COG1762">
    <property type="taxonomic scope" value="Bacteria"/>
</dbReference>
<dbReference type="HOGENOM" id="CLU_013155_1_0_14"/>
<dbReference type="KEGG" id="ssab:SSABA_v1c08460"/>
<keyword evidence="1" id="KW-0813">Transport</keyword>
<dbReference type="GO" id="GO:0009401">
    <property type="term" value="P:phosphoenolpyruvate-dependent sugar phosphotransferase system"/>
    <property type="evidence" value="ECO:0007669"/>
    <property type="project" value="UniProtKB-KW"/>
</dbReference>
<dbReference type="GO" id="GO:0005886">
    <property type="term" value="C:plasma membrane"/>
    <property type="evidence" value="ECO:0007669"/>
    <property type="project" value="TreeGrafter"/>
</dbReference>
<dbReference type="Gene3D" id="3.40.930.10">
    <property type="entry name" value="Mannitol-specific EII, Chain A"/>
    <property type="match status" value="1"/>
</dbReference>
<dbReference type="eggNOG" id="COG1299">
    <property type="taxonomic scope" value="Bacteria"/>
</dbReference>
<dbReference type="InterPro" id="IPR002178">
    <property type="entry name" value="PTS_EIIA_type-2_dom"/>
</dbReference>
<proteinExistence type="predicted"/>
<keyword evidence="5" id="KW-0598">Phosphotransferase system</keyword>
<evidence type="ECO:0000256" key="2">
    <source>
        <dbReference type="ARBA" id="ARBA00022553"/>
    </source>
</evidence>
<dbReference type="GO" id="GO:0016301">
    <property type="term" value="F:kinase activity"/>
    <property type="evidence" value="ECO:0007669"/>
    <property type="project" value="UniProtKB-KW"/>
</dbReference>
<dbReference type="NCBIfam" id="TIGR00848">
    <property type="entry name" value="fruA"/>
    <property type="match status" value="1"/>
</dbReference>
<evidence type="ECO:0000256" key="7">
    <source>
        <dbReference type="SAM" id="Phobius"/>
    </source>
</evidence>
<feature type="transmembrane region" description="Helical" evidence="7">
    <location>
        <begin position="330"/>
        <end position="348"/>
    </location>
</feature>
<gene>
    <name evidence="10" type="primary">fruA3</name>
    <name evidence="10" type="ORF">SSABA_v1c08460</name>
</gene>
<dbReference type="InterPro" id="IPR003353">
    <property type="entry name" value="PTS_IIB_fruc"/>
</dbReference>
<protein>
    <submittedName>
        <fullName evidence="10">PTS system fructose-specific IIABC component</fullName>
    </submittedName>
</protein>
<keyword evidence="4" id="KW-0808">Transferase</keyword>
<evidence type="ECO:0000259" key="9">
    <source>
        <dbReference type="PROSITE" id="PS51099"/>
    </source>
</evidence>
<evidence type="ECO:0000313" key="10">
    <source>
        <dbReference type="EMBL" id="AHI54245.1"/>
    </source>
</evidence>
<name>W6ABP0_9MOLU</name>
<dbReference type="Pfam" id="PF00359">
    <property type="entry name" value="PTS_EIIA_2"/>
    <property type="match status" value="1"/>
</dbReference>
<feature type="transmembrane region" description="Helical" evidence="7">
    <location>
        <begin position="582"/>
        <end position="611"/>
    </location>
</feature>
<reference evidence="10 11" key="1">
    <citation type="journal article" date="2014" name="Genome Biol. Evol.">
        <title>Molecular evolution of the substrate utilization strategies and putative virulence factors in mosquito-associated Spiroplasma species.</title>
        <authorList>
            <person name="Chang T.H."/>
            <person name="Lo W.S."/>
            <person name="Ku C."/>
            <person name="Chen L.L."/>
            <person name="Kuo C.H."/>
        </authorList>
    </citation>
    <scope>NUCLEOTIDE SEQUENCE [LARGE SCALE GENOMIC DNA]</scope>
    <source>
        <strain evidence="10">Ar-1343</strain>
    </source>
</reference>
<feature type="transmembrane region" description="Helical" evidence="7">
    <location>
        <begin position="631"/>
        <end position="652"/>
    </location>
</feature>
<evidence type="ECO:0000256" key="5">
    <source>
        <dbReference type="ARBA" id="ARBA00022683"/>
    </source>
</evidence>
<feature type="domain" description="PTS EIIB type-2" evidence="9">
    <location>
        <begin position="172"/>
        <end position="267"/>
    </location>
</feature>
<sequence length="669" mass="75770">MTDEKVFQNQYLNINVDVNSPEELLNKIAEICLRNKICDNKEKLIQKIKEREELSSTGFENGIAIPHTRFKEIKKSAVLFIRLKKGIDWKAMDGEISDKFFCILVPENERVGDEHLRILGILANKLLDEKFINVLSTEKDKDKLFIEIKNVFEEKWNTTEEILVADEEKDFYVAVSACTFGLAHTYLAEQKLLKFAKENNFKIKVETHGARGDQNIITEEDLKKAKGVLIAVDKNLDLKHINHENIYRTRTIDAIKNTERIFEILKGNIKINKNKAAVSNFFKIKLHQNSSFSAGKTYNIIRLFALVIALFVFAVQLAPESKFLKDSLDVLQYMAIPGIPIIAGFITYSFTKSEGTGSVVGGSLFIITIYKNFNNLGASTGLEKYFASYGVMGAIVISAVAILYHLYVYKLNSLIFLKNKKLNGGFKWFLQIILVFVIGLIAFYSFNQIAMANNFLFENIIKLDSNHWWFRTIVATVFFGLMVTDMGGPINKWTITFSALFFLDSFAISPQNPWMTPLTAQVIAISTPGLAVWARGLLLKNKLDEKELNLSKLAGKQGFNGISEGALWTLEKYKWKAYLSNYLLAIYCGAIIGVFHIKTFGGYNNILGVFFGFSTDNFLKLCGLEYPSFNIGFLILTLTSPIFGGIINSVFLKESSKVKVKNEKRIQEI</sequence>
<dbReference type="InterPro" id="IPR036095">
    <property type="entry name" value="PTS_EIIB-like_sf"/>
</dbReference>
<evidence type="ECO:0000256" key="4">
    <source>
        <dbReference type="ARBA" id="ARBA00022679"/>
    </source>
</evidence>
<dbReference type="AlphaFoldDB" id="W6ABP0"/>
<dbReference type="InterPro" id="IPR003501">
    <property type="entry name" value="PTS_EIIB_2/3"/>
</dbReference>
<evidence type="ECO:0000256" key="1">
    <source>
        <dbReference type="ARBA" id="ARBA00022448"/>
    </source>
</evidence>
<dbReference type="PANTHER" id="PTHR30505:SF0">
    <property type="entry name" value="FRUCTOSE-LIKE PTS SYSTEM EIIBC COMPONENT-RELATED"/>
    <property type="match status" value="1"/>
</dbReference>
<dbReference type="InterPro" id="IPR050864">
    <property type="entry name" value="Bacterial_PTS_Sugar_Transport"/>
</dbReference>
<feature type="transmembrane region" description="Helical" evidence="7">
    <location>
        <begin position="514"/>
        <end position="534"/>
    </location>
</feature>
<dbReference type="GO" id="GO:0090563">
    <property type="term" value="F:protein-phosphocysteine-sugar phosphotransferase activity"/>
    <property type="evidence" value="ECO:0007669"/>
    <property type="project" value="TreeGrafter"/>
</dbReference>
<dbReference type="OrthoDB" id="9782569at2"/>
<keyword evidence="3" id="KW-0762">Sugar transport</keyword>
<accession>W6ABP0</accession>
<keyword evidence="11" id="KW-1185">Reference proteome</keyword>
<feature type="transmembrane region" description="Helical" evidence="7">
    <location>
        <begin position="300"/>
        <end position="318"/>
    </location>
</feature>
<dbReference type="PANTHER" id="PTHR30505">
    <property type="entry name" value="FRUCTOSE-LIKE PERMEASE"/>
    <property type="match status" value="1"/>
</dbReference>
<dbReference type="NCBIfam" id="TIGR00829">
    <property type="entry name" value="FRU"/>
    <property type="match status" value="1"/>
</dbReference>
<feature type="transmembrane region" description="Helical" evidence="7">
    <location>
        <begin position="385"/>
        <end position="407"/>
    </location>
</feature>
<dbReference type="PROSITE" id="PS51099">
    <property type="entry name" value="PTS_EIIB_TYPE_2"/>
    <property type="match status" value="1"/>
</dbReference>
<evidence type="ECO:0000313" key="11">
    <source>
        <dbReference type="Proteomes" id="UP000019265"/>
    </source>
</evidence>
<dbReference type="SUPFAM" id="SSF52794">
    <property type="entry name" value="PTS system IIB component-like"/>
    <property type="match status" value="1"/>
</dbReference>
<dbReference type="PROSITE" id="PS51094">
    <property type="entry name" value="PTS_EIIA_TYPE_2"/>
    <property type="match status" value="1"/>
</dbReference>
<dbReference type="CDD" id="cd00211">
    <property type="entry name" value="PTS_IIA_fru"/>
    <property type="match status" value="1"/>
</dbReference>
<keyword evidence="6" id="KW-0418">Kinase</keyword>
<evidence type="ECO:0000256" key="3">
    <source>
        <dbReference type="ARBA" id="ARBA00022597"/>
    </source>
</evidence>
<evidence type="ECO:0000259" key="8">
    <source>
        <dbReference type="PROSITE" id="PS51094"/>
    </source>
</evidence>
<dbReference type="Gene3D" id="3.40.50.2300">
    <property type="match status" value="1"/>
</dbReference>
<keyword evidence="7" id="KW-0812">Transmembrane</keyword>
<dbReference type="GO" id="GO:0022877">
    <property type="term" value="F:protein-N(PI)-phosphohistidine-fructose phosphotransferase system transporter activity"/>
    <property type="evidence" value="ECO:0007669"/>
    <property type="project" value="InterPro"/>
</dbReference>
<keyword evidence="2" id="KW-0597">Phosphoprotein</keyword>
<dbReference type="eggNOG" id="COG1445">
    <property type="taxonomic scope" value="Bacteria"/>
</dbReference>
<keyword evidence="7" id="KW-1133">Transmembrane helix</keyword>
<feature type="domain" description="PTS EIIA type-2" evidence="8">
    <location>
        <begin position="5"/>
        <end position="155"/>
    </location>
</feature>
<dbReference type="SUPFAM" id="SSF55804">
    <property type="entry name" value="Phoshotransferase/anion transport protein"/>
    <property type="match status" value="1"/>
</dbReference>
<dbReference type="PATRIC" id="fig|1276257.3.peg.858"/>
<dbReference type="EMBL" id="CP006934">
    <property type="protein sequence ID" value="AHI54245.1"/>
    <property type="molecule type" value="Genomic_DNA"/>
</dbReference>
<keyword evidence="7" id="KW-0472">Membrane</keyword>
<feature type="transmembrane region" description="Helical" evidence="7">
    <location>
        <begin position="466"/>
        <end position="483"/>
    </location>
</feature>
<organism evidence="10 11">
    <name type="scientific">Spiroplasma sabaudiense Ar-1343</name>
    <dbReference type="NCBI Taxonomy" id="1276257"/>
    <lineage>
        <taxon>Bacteria</taxon>
        <taxon>Bacillati</taxon>
        <taxon>Mycoplasmatota</taxon>
        <taxon>Mollicutes</taxon>
        <taxon>Entomoplasmatales</taxon>
        <taxon>Spiroplasmataceae</taxon>
        <taxon>Spiroplasma</taxon>
    </lineage>
</organism>
<dbReference type="InterPro" id="IPR016152">
    <property type="entry name" value="PTrfase/Anion_transptr"/>
</dbReference>
<dbReference type="InterPro" id="IPR004715">
    <property type="entry name" value="PTS_IIA_fruc"/>
</dbReference>